<protein>
    <recommendedName>
        <fullName evidence="1">FlgD/Vpr Ig-like domain-containing protein</fullName>
    </recommendedName>
</protein>
<evidence type="ECO:0000313" key="2">
    <source>
        <dbReference type="EMBL" id="OGK06829.1"/>
    </source>
</evidence>
<dbReference type="Gene3D" id="2.60.40.4070">
    <property type="match status" value="1"/>
</dbReference>
<gene>
    <name evidence="2" type="ORF">A2519_02870</name>
</gene>
<proteinExistence type="predicted"/>
<accession>A0A1F7FJD6</accession>
<dbReference type="Pfam" id="PF13860">
    <property type="entry name" value="FlgD_ig"/>
    <property type="match status" value="1"/>
</dbReference>
<organism evidence="2 3">
    <name type="scientific">Candidatus Raymondbacteria bacterium RIFOXYD12_FULL_49_13</name>
    <dbReference type="NCBI Taxonomy" id="1817890"/>
    <lineage>
        <taxon>Bacteria</taxon>
        <taxon>Raymondiibacteriota</taxon>
    </lineage>
</organism>
<dbReference type="SUPFAM" id="SSF49344">
    <property type="entry name" value="CBD9-like"/>
    <property type="match status" value="1"/>
</dbReference>
<dbReference type="Gene3D" id="2.60.40.1190">
    <property type="match status" value="1"/>
</dbReference>
<feature type="domain" description="FlgD/Vpr Ig-like" evidence="1">
    <location>
        <begin position="599"/>
        <end position="655"/>
    </location>
</feature>
<dbReference type="Proteomes" id="UP000179243">
    <property type="component" value="Unassembled WGS sequence"/>
</dbReference>
<dbReference type="EMBL" id="MFYX01000019">
    <property type="protein sequence ID" value="OGK06829.1"/>
    <property type="molecule type" value="Genomic_DNA"/>
</dbReference>
<reference evidence="2 3" key="1">
    <citation type="journal article" date="2016" name="Nat. Commun.">
        <title>Thousands of microbial genomes shed light on interconnected biogeochemical processes in an aquifer system.</title>
        <authorList>
            <person name="Anantharaman K."/>
            <person name="Brown C.T."/>
            <person name="Hug L.A."/>
            <person name="Sharon I."/>
            <person name="Castelle C.J."/>
            <person name="Probst A.J."/>
            <person name="Thomas B.C."/>
            <person name="Singh A."/>
            <person name="Wilkins M.J."/>
            <person name="Karaoz U."/>
            <person name="Brodie E.L."/>
            <person name="Williams K.H."/>
            <person name="Hubbard S.S."/>
            <person name="Banfield J.F."/>
        </authorList>
    </citation>
    <scope>NUCLEOTIDE SEQUENCE [LARGE SCALE GENOMIC DNA]</scope>
</reference>
<comment type="caution">
    <text evidence="2">The sequence shown here is derived from an EMBL/GenBank/DDBJ whole genome shotgun (WGS) entry which is preliminary data.</text>
</comment>
<dbReference type="AlphaFoldDB" id="A0A1F7FJD6"/>
<name>A0A1F7FJD6_UNCRA</name>
<evidence type="ECO:0000313" key="3">
    <source>
        <dbReference type="Proteomes" id="UP000179243"/>
    </source>
</evidence>
<evidence type="ECO:0000259" key="1">
    <source>
        <dbReference type="Pfam" id="PF13860"/>
    </source>
</evidence>
<dbReference type="InterPro" id="IPR025965">
    <property type="entry name" value="FlgD/Vpr_Ig-like"/>
</dbReference>
<sequence length="669" mass="74140">MIRLYYYGIILFTVSLVFSQLPTIREVEKSFGKPAFFIPRTTTPPVIDGDLNDAVWQDIQSYQLDHFDGCSSPIEAPTTVKFLCNDSGLYVAAYCTEPRMDLALSSGVWNGDIVGLCVDPDHTHPKMPLLARLKINLNGQCDLSGAEVRVTKGSDHWTCEFFVQWNLLWISPDNIPTIIGFNFFRIRPQVGLTNPCNCMAAPAVQRVTNLANSRYGENTSLAPFWLDYKRPVGPSTTYDPFSWGPVEDVYCPWRLGHAIIESGVIPTPPPPLDSLFRILYKEDFENGSSGIFSLGAIVDENYLGSMKGYRQSGGWISAGVSIRDPMDVTVVATCKISSGRLNVYPRSADQLFPHLHENWGEYKSYASDQPANPVNYGYDTHSDKMAIYTVGRFGKTTGGWRQVTNYFGEATSTSVMAPSAGWNICRLRLELNDGGPAYQNLVWHWYDSRRNHLDIQSFTFAGEALTIGDFIVYKGQDVEPPDTVTGIAQTDQGDSVVITWNPSHDNVLTAYYEVMSIEEGTHDSVSILYAHDLRAVISKTATAGKQIVVIAWDLDGNASSQKYPTSVSSMDQAGTSLVFTAFPVPSNPAVRLNFTIPSFKGNAQNVLIQIFNVQGKLINTLVRKTMRSGAHSIAWHNSDNRGNTVPSGVYLARMNVMGMEKTIKLIVTK</sequence>